<gene>
    <name evidence="3" type="ORF">E8E13_002911</name>
</gene>
<comment type="caution">
    <text evidence="3">The sequence shown here is derived from an EMBL/GenBank/DDBJ whole genome shotgun (WGS) entry which is preliminary data.</text>
</comment>
<evidence type="ECO:0000313" key="4">
    <source>
        <dbReference type="Proteomes" id="UP000801428"/>
    </source>
</evidence>
<dbReference type="OrthoDB" id="5381672at2759"/>
<evidence type="ECO:0000313" key="3">
    <source>
        <dbReference type="EMBL" id="KAF2996042.1"/>
    </source>
</evidence>
<feature type="transmembrane region" description="Helical" evidence="2">
    <location>
        <begin position="84"/>
        <end position="109"/>
    </location>
</feature>
<organism evidence="3 4">
    <name type="scientific">Curvularia kusanoi</name>
    <name type="common">Cochliobolus kusanoi</name>
    <dbReference type="NCBI Taxonomy" id="90978"/>
    <lineage>
        <taxon>Eukaryota</taxon>
        <taxon>Fungi</taxon>
        <taxon>Dikarya</taxon>
        <taxon>Ascomycota</taxon>
        <taxon>Pezizomycotina</taxon>
        <taxon>Dothideomycetes</taxon>
        <taxon>Pleosporomycetidae</taxon>
        <taxon>Pleosporales</taxon>
        <taxon>Pleosporineae</taxon>
        <taxon>Pleosporaceae</taxon>
        <taxon>Curvularia</taxon>
    </lineage>
</organism>
<keyword evidence="4" id="KW-1185">Reference proteome</keyword>
<keyword evidence="2" id="KW-0812">Transmembrane</keyword>
<dbReference type="EMBL" id="SWKU01000029">
    <property type="protein sequence ID" value="KAF2996042.1"/>
    <property type="molecule type" value="Genomic_DNA"/>
</dbReference>
<reference evidence="3" key="1">
    <citation type="submission" date="2019-04" db="EMBL/GenBank/DDBJ databases">
        <title>Sequencing of skin fungus with MAO and IRED activity.</title>
        <authorList>
            <person name="Marsaioli A.J."/>
            <person name="Bonatto J.M.C."/>
            <person name="Reis Junior O."/>
        </authorList>
    </citation>
    <scope>NUCLEOTIDE SEQUENCE</scope>
    <source>
        <strain evidence="3">30M1</strain>
    </source>
</reference>
<feature type="region of interest" description="Disordered" evidence="1">
    <location>
        <begin position="420"/>
        <end position="443"/>
    </location>
</feature>
<dbReference type="AlphaFoldDB" id="A0A9P4W340"/>
<dbReference type="Proteomes" id="UP000801428">
    <property type="component" value="Unassembled WGS sequence"/>
</dbReference>
<protein>
    <submittedName>
        <fullName evidence="3">Uncharacterized protein</fullName>
    </submittedName>
</protein>
<feature type="transmembrane region" description="Helical" evidence="2">
    <location>
        <begin position="30"/>
        <end position="53"/>
    </location>
</feature>
<evidence type="ECO:0000256" key="2">
    <source>
        <dbReference type="SAM" id="Phobius"/>
    </source>
</evidence>
<name>A0A9P4W340_CURKU</name>
<feature type="transmembrane region" description="Helical" evidence="2">
    <location>
        <begin position="155"/>
        <end position="172"/>
    </location>
</feature>
<keyword evidence="2" id="KW-1133">Transmembrane helix</keyword>
<feature type="transmembrane region" description="Helical" evidence="2">
    <location>
        <begin position="594"/>
        <end position="614"/>
    </location>
</feature>
<keyword evidence="2" id="KW-0472">Membrane</keyword>
<evidence type="ECO:0000256" key="1">
    <source>
        <dbReference type="SAM" id="MobiDB-lite"/>
    </source>
</evidence>
<sequence length="753" mass="82880">MSNTNQRPPPPPPLRPGQQPFVGLQCYRRAFVLLLLYIPLVVVPWVVTMILVYRPTTLSSWPYVDGVWKRDYQQMRAWATAIPIMNAFAAVLAVPVTSAIVAQAAVVFAQRRRTPWQNLSVRHLFALADRPWVDWDLLHQMMFEHEKGSTSVKRFVFGGVVLVVCGAIQYPLSQIVVSWDQISLPTCHDTSHMDPWFLGPRCDMESTHYSRVGYDLEPAQMVNLPAPRVLPHIVEELSRVQSKALSHDIWPAQGYLPGHEDGFVAALPADTTTGVLREHVMRLNSSVSCTNLSMSEWPSSCPGANPFQASFEYYDVDISKHVSMNICAPGDSAKHPWTLSRNRQNLSEEVFFRLAHKEDSMLRSGVMHCTAQTSRGYFELGNIHNGQQYGPLLEEWPNSDEFHDFMASETADSRGYRLSEEDNYSGSAQPVPDKSERERSASEANVYTQLPGPLMTSVLALFGQHSWANNVVNLTAGRSEEDLYENTGPLPEGFMKPLCNAAPFASAYPATTGGYCLTGLYGLRRELDHSLSTWDLELSAQRHLSIAMYVANLATLTSHLDGNVSPWSTGTGREIYAAEGLKVWKPRMALPAQIILTIIVSVHVLGLLLLGWWIQRWPAWTRTLDSMAIARVAASLDPSLLPPIKTVELSAREPLADIDGLVGIQREAGDAHESLQTQLARVTPAGDAPQTDVEMETLSIASTAGKQATSFAVPIAASSASISGVTFGLGAPGCIAKRGKKQVAPSARDAADV</sequence>
<accession>A0A9P4W340</accession>
<proteinExistence type="predicted"/>